<dbReference type="Pfam" id="PF00015">
    <property type="entry name" value="MCPsignal"/>
    <property type="match status" value="1"/>
</dbReference>
<dbReference type="PANTHER" id="PTHR32089:SF112">
    <property type="entry name" value="LYSOZYME-LIKE PROTEIN-RELATED"/>
    <property type="match status" value="1"/>
</dbReference>
<dbReference type="GO" id="GO:0007165">
    <property type="term" value="P:signal transduction"/>
    <property type="evidence" value="ECO:0007669"/>
    <property type="project" value="UniProtKB-KW"/>
</dbReference>
<dbReference type="PRINTS" id="PR00260">
    <property type="entry name" value="CHEMTRNSDUCR"/>
</dbReference>
<dbReference type="InterPro" id="IPR013587">
    <property type="entry name" value="Nitrate/nitrite_sensing"/>
</dbReference>
<dbReference type="EMBL" id="WLYX01000001">
    <property type="protein sequence ID" value="MTD32280.1"/>
    <property type="molecule type" value="Genomic_DNA"/>
</dbReference>
<dbReference type="GO" id="GO:0016020">
    <property type="term" value="C:membrane"/>
    <property type="evidence" value="ECO:0007669"/>
    <property type="project" value="InterPro"/>
</dbReference>
<feature type="transmembrane region" description="Helical" evidence="4">
    <location>
        <begin position="227"/>
        <end position="249"/>
    </location>
</feature>
<evidence type="ECO:0000256" key="3">
    <source>
        <dbReference type="PROSITE-ProRule" id="PRU00284"/>
    </source>
</evidence>
<dbReference type="InterPro" id="IPR003660">
    <property type="entry name" value="HAMP_dom"/>
</dbReference>
<dbReference type="GO" id="GO:0004888">
    <property type="term" value="F:transmembrane signaling receptor activity"/>
    <property type="evidence" value="ECO:0007669"/>
    <property type="project" value="InterPro"/>
</dbReference>
<gene>
    <name evidence="7" type="ORF">GKE73_00080</name>
</gene>
<keyword evidence="8" id="KW-1185">Reference proteome</keyword>
<comment type="similarity">
    <text evidence="2">Belongs to the methyl-accepting chemotaxis (MCP) protein family.</text>
</comment>
<dbReference type="InterPro" id="IPR004090">
    <property type="entry name" value="Chemotax_Me-accpt_rcpt"/>
</dbReference>
<evidence type="ECO:0000259" key="6">
    <source>
        <dbReference type="PROSITE" id="PS50885"/>
    </source>
</evidence>
<proteinExistence type="inferred from homology"/>
<comment type="caution">
    <text evidence="7">The sequence shown here is derived from an EMBL/GenBank/DDBJ whole genome shotgun (WGS) entry which is preliminary data.</text>
</comment>
<dbReference type="InterPro" id="IPR004089">
    <property type="entry name" value="MCPsignal_dom"/>
</dbReference>
<evidence type="ECO:0000313" key="7">
    <source>
        <dbReference type="EMBL" id="MTD32280.1"/>
    </source>
</evidence>
<keyword evidence="1 3" id="KW-0807">Transducer</keyword>
<evidence type="ECO:0000259" key="5">
    <source>
        <dbReference type="PROSITE" id="PS50111"/>
    </source>
</evidence>
<evidence type="ECO:0000313" key="8">
    <source>
        <dbReference type="Proteomes" id="UP000446658"/>
    </source>
</evidence>
<keyword evidence="4" id="KW-0812">Transmembrane</keyword>
<dbReference type="Proteomes" id="UP000446658">
    <property type="component" value="Unassembled WGS sequence"/>
</dbReference>
<evidence type="ECO:0000256" key="1">
    <source>
        <dbReference type="ARBA" id="ARBA00023224"/>
    </source>
</evidence>
<reference evidence="7 8" key="1">
    <citation type="submission" date="2019-11" db="EMBL/GenBank/DDBJ databases">
        <title>Draft genome sequence of Paludibacterium sp. dN18-1.</title>
        <authorList>
            <person name="Im W.-T."/>
        </authorList>
    </citation>
    <scope>NUCLEOTIDE SEQUENCE [LARGE SCALE GENOMIC DNA]</scope>
    <source>
        <strain evidence="8">dN 18-1</strain>
    </source>
</reference>
<dbReference type="PROSITE" id="PS50111">
    <property type="entry name" value="CHEMOTAXIS_TRANSDUC_2"/>
    <property type="match status" value="1"/>
</dbReference>
<dbReference type="Gene3D" id="1.10.287.950">
    <property type="entry name" value="Methyl-accepting chemotaxis protein"/>
    <property type="match status" value="1"/>
</dbReference>
<keyword evidence="4" id="KW-1133">Transmembrane helix</keyword>
<name>A0A844GA93_9NEIS</name>
<protein>
    <submittedName>
        <fullName evidence="7">HAMP domain-containing protein</fullName>
    </submittedName>
</protein>
<feature type="domain" description="HAMP" evidence="6">
    <location>
        <begin position="250"/>
        <end position="303"/>
    </location>
</feature>
<dbReference type="SUPFAM" id="SSF58104">
    <property type="entry name" value="Methyl-accepting chemotaxis protein (MCP) signaling domain"/>
    <property type="match status" value="1"/>
</dbReference>
<feature type="domain" description="Methyl-accepting transducer" evidence="5">
    <location>
        <begin position="308"/>
        <end position="449"/>
    </location>
</feature>
<dbReference type="GO" id="GO:0006935">
    <property type="term" value="P:chemotaxis"/>
    <property type="evidence" value="ECO:0007669"/>
    <property type="project" value="InterPro"/>
</dbReference>
<dbReference type="PANTHER" id="PTHR32089">
    <property type="entry name" value="METHYL-ACCEPTING CHEMOTAXIS PROTEIN MCPB"/>
    <property type="match status" value="1"/>
</dbReference>
<dbReference type="PROSITE" id="PS50885">
    <property type="entry name" value="HAMP"/>
    <property type="match status" value="1"/>
</dbReference>
<evidence type="ECO:0000256" key="4">
    <source>
        <dbReference type="SAM" id="Phobius"/>
    </source>
</evidence>
<organism evidence="7 8">
    <name type="scientific">Paludibacterium denitrificans</name>
    <dbReference type="NCBI Taxonomy" id="2675226"/>
    <lineage>
        <taxon>Bacteria</taxon>
        <taxon>Pseudomonadati</taxon>
        <taxon>Pseudomonadota</taxon>
        <taxon>Betaproteobacteria</taxon>
        <taxon>Neisseriales</taxon>
        <taxon>Chromobacteriaceae</taxon>
        <taxon>Paludibacterium</taxon>
    </lineage>
</organism>
<accession>A0A844GA93</accession>
<keyword evidence="4" id="KW-0472">Membrane</keyword>
<evidence type="ECO:0000256" key="2">
    <source>
        <dbReference type="ARBA" id="ARBA00029447"/>
    </source>
</evidence>
<sequence>MPTARHKSDEQIRAFKADVATLDAKIYPDLASAIQTVNGKLGDLAGLRQRVDHFSVLQTDSTAIYSSAVAALVDAMGVSVKYNKDASLSHKLIAYISFVRAKENAAQERALGAVIFATDKAEPAQLQAMLNRIGQQDAHLADFNGVAATAERASLEAVLTGQPAQNVLQMRSVLMAKSAEGGFGIDPTVWFKIMTDKINALHETEKLVANNIIASANALRDDSRNTLLAFVLLGALAIGATFVVSLWVARSISKPLRTTVAFAEAAIVNNDFTGSIPSSDVREVASAASAFNHLMQKFRTVIDGVRQSSEQLTRAAHGMAESSQAVSQSSVTQANAASSVATAVEQASVSVSETSSSAQLAATTVARAREDSERALEVMREMIAQTNNIAQMIRQSSSNVQLLDDSSQKIGGIVQVIKDIADQTNLLALNAAIGGGARRGAGPWVCRGG</sequence>
<dbReference type="Pfam" id="PF08376">
    <property type="entry name" value="NIT"/>
    <property type="match status" value="1"/>
</dbReference>
<dbReference type="AlphaFoldDB" id="A0A844GA93"/>